<keyword evidence="8" id="KW-0406">Ion transport</keyword>
<evidence type="ECO:0000256" key="6">
    <source>
        <dbReference type="ARBA" id="ARBA00022729"/>
    </source>
</evidence>
<comment type="caution">
    <text evidence="13">The sequence shown here is derived from an EMBL/GenBank/DDBJ whole genome shotgun (WGS) entry which is preliminary data.</text>
</comment>
<dbReference type="Pfam" id="PF00593">
    <property type="entry name" value="TonB_dep_Rec_b-barrel"/>
    <property type="match status" value="1"/>
</dbReference>
<dbReference type="STRING" id="247279.NIES1031_12100"/>
<proteinExistence type="predicted"/>
<dbReference type="PANTHER" id="PTHR32552:SF68">
    <property type="entry name" value="FERRICHROME OUTER MEMBRANE TRANSPORTER_PHAGE RECEPTOR"/>
    <property type="match status" value="1"/>
</dbReference>
<dbReference type="AlphaFoldDB" id="A0A1U7HQ69"/>
<accession>A0A1U7HQ69</accession>
<keyword evidence="11" id="KW-0998">Cell outer membrane</keyword>
<dbReference type="GO" id="GO:0015344">
    <property type="term" value="F:siderophore uptake transmembrane transporter activity"/>
    <property type="evidence" value="ECO:0007669"/>
    <property type="project" value="TreeGrafter"/>
</dbReference>
<dbReference type="SUPFAM" id="SSF52540">
    <property type="entry name" value="P-loop containing nucleoside triphosphate hydrolases"/>
    <property type="match status" value="1"/>
</dbReference>
<evidence type="ECO:0000256" key="7">
    <source>
        <dbReference type="ARBA" id="ARBA00023004"/>
    </source>
</evidence>
<dbReference type="InterPro" id="IPR027417">
    <property type="entry name" value="P-loop_NTPase"/>
</dbReference>
<evidence type="ECO:0000256" key="2">
    <source>
        <dbReference type="ARBA" id="ARBA00022448"/>
    </source>
</evidence>
<reference evidence="13 14" key="1">
    <citation type="submission" date="2016-11" db="EMBL/GenBank/DDBJ databases">
        <title>Draft Genome Sequences of Nine Cyanobacterial Strains from Diverse Habitats.</title>
        <authorList>
            <person name="Zhu T."/>
            <person name="Hou S."/>
            <person name="Lu X."/>
            <person name="Hess W.R."/>
        </authorList>
    </citation>
    <scope>NUCLEOTIDE SEQUENCE [LARGE SCALE GENOMIC DNA]</scope>
    <source>
        <strain evidence="13 14">5.2 s.c.1</strain>
    </source>
</reference>
<comment type="subcellular location">
    <subcellularLocation>
        <location evidence="1">Cell outer membrane</location>
        <topology evidence="1">Multi-pass membrane protein</topology>
    </subcellularLocation>
</comment>
<protein>
    <recommendedName>
        <fullName evidence="12">TonB-dependent receptor-like beta-barrel domain-containing protein</fullName>
    </recommendedName>
</protein>
<keyword evidence="7" id="KW-0408">Iron</keyword>
<evidence type="ECO:0000256" key="5">
    <source>
        <dbReference type="ARBA" id="ARBA00022692"/>
    </source>
</evidence>
<evidence type="ECO:0000256" key="11">
    <source>
        <dbReference type="ARBA" id="ARBA00023237"/>
    </source>
</evidence>
<keyword evidence="9" id="KW-0798">TonB box</keyword>
<dbReference type="SUPFAM" id="SSF56935">
    <property type="entry name" value="Porins"/>
    <property type="match status" value="1"/>
</dbReference>
<dbReference type="InterPro" id="IPR000531">
    <property type="entry name" value="Beta-barrel_TonB"/>
</dbReference>
<evidence type="ECO:0000313" key="14">
    <source>
        <dbReference type="Proteomes" id="UP000185984"/>
    </source>
</evidence>
<evidence type="ECO:0000256" key="9">
    <source>
        <dbReference type="ARBA" id="ARBA00023077"/>
    </source>
</evidence>
<evidence type="ECO:0000313" key="13">
    <source>
        <dbReference type="EMBL" id="OKH25750.1"/>
    </source>
</evidence>
<dbReference type="InterPro" id="IPR036942">
    <property type="entry name" value="Beta-barrel_TonB_sf"/>
</dbReference>
<sequence>MMAGLEEITAGELLIDGQQVNDVPLDKRGLAMVFQTYALYPHMTDIFRFQDKIDSLGIYLQDQIAITNNLKFLLSGRFDIINQNSSFNGVESQQQDQAFTPRLGVVYQPLEPLSLYASFSQSFTPNSATTVDGELLSPERGTQFDGRLTANLAAYNLSKRNIAVADPNNTDFSIAVGEQRSRGIELDVIGEISPG</sequence>
<keyword evidence="5" id="KW-0812">Transmembrane</keyword>
<evidence type="ECO:0000256" key="10">
    <source>
        <dbReference type="ARBA" id="ARBA00023136"/>
    </source>
</evidence>
<dbReference type="Gene3D" id="2.40.170.20">
    <property type="entry name" value="TonB-dependent receptor, beta-barrel domain"/>
    <property type="match status" value="1"/>
</dbReference>
<evidence type="ECO:0000259" key="12">
    <source>
        <dbReference type="Pfam" id="PF00593"/>
    </source>
</evidence>
<keyword evidence="2" id="KW-0813">Transport</keyword>
<dbReference type="PANTHER" id="PTHR32552">
    <property type="entry name" value="FERRICHROME IRON RECEPTOR-RELATED"/>
    <property type="match status" value="1"/>
</dbReference>
<keyword evidence="3" id="KW-1134">Transmembrane beta strand</keyword>
<evidence type="ECO:0000256" key="4">
    <source>
        <dbReference type="ARBA" id="ARBA00022496"/>
    </source>
</evidence>
<dbReference type="EMBL" id="MRCC01000009">
    <property type="protein sequence ID" value="OKH25750.1"/>
    <property type="molecule type" value="Genomic_DNA"/>
</dbReference>
<dbReference type="Proteomes" id="UP000185984">
    <property type="component" value="Unassembled WGS sequence"/>
</dbReference>
<organism evidence="13 14">
    <name type="scientific">Chroogloeocystis siderophila 5.2 s.c.1</name>
    <dbReference type="NCBI Taxonomy" id="247279"/>
    <lineage>
        <taxon>Bacteria</taxon>
        <taxon>Bacillati</taxon>
        <taxon>Cyanobacteriota</taxon>
        <taxon>Cyanophyceae</taxon>
        <taxon>Oscillatoriophycideae</taxon>
        <taxon>Chroococcales</taxon>
        <taxon>Chroococcaceae</taxon>
        <taxon>Chroogloeocystis</taxon>
    </lineage>
</organism>
<dbReference type="RefSeq" id="WP_073549632.1">
    <property type="nucleotide sequence ID" value="NZ_MRCC01000009.1"/>
</dbReference>
<keyword evidence="14" id="KW-1185">Reference proteome</keyword>
<gene>
    <name evidence="13" type="ORF">NIES1031_12100</name>
</gene>
<evidence type="ECO:0000256" key="8">
    <source>
        <dbReference type="ARBA" id="ARBA00023065"/>
    </source>
</evidence>
<name>A0A1U7HQ69_9CHRO</name>
<keyword evidence="10" id="KW-0472">Membrane</keyword>
<dbReference type="InterPro" id="IPR039426">
    <property type="entry name" value="TonB-dep_rcpt-like"/>
</dbReference>
<feature type="domain" description="TonB-dependent receptor-like beta-barrel" evidence="12">
    <location>
        <begin position="47"/>
        <end position="188"/>
    </location>
</feature>
<dbReference type="GO" id="GO:0009279">
    <property type="term" value="C:cell outer membrane"/>
    <property type="evidence" value="ECO:0007669"/>
    <property type="project" value="UniProtKB-SubCell"/>
</dbReference>
<keyword evidence="4" id="KW-0410">Iron transport</keyword>
<evidence type="ECO:0000256" key="1">
    <source>
        <dbReference type="ARBA" id="ARBA00004571"/>
    </source>
</evidence>
<keyword evidence="6" id="KW-0732">Signal</keyword>
<evidence type="ECO:0000256" key="3">
    <source>
        <dbReference type="ARBA" id="ARBA00022452"/>
    </source>
</evidence>